<feature type="non-terminal residue" evidence="1">
    <location>
        <position position="119"/>
    </location>
</feature>
<comment type="caution">
    <text evidence="1">The sequence shown here is derived from an EMBL/GenBank/DDBJ whole genome shotgun (WGS) entry which is preliminary data.</text>
</comment>
<sequence length="119" mass="14023">LSKRGCYTMTLTWLRIPNNPDGSISKHTADLHSFTLDVDTHPPYHQYLPYEVSQGNPGNKWKGTRKSYDGLWNVVFYNGEFYTLELRLKGKKYKWNKVSYANWDPALRVETAKYYHCIK</sequence>
<name>A0A9P6QM90_9FUNG</name>
<reference evidence="1" key="1">
    <citation type="journal article" date="2020" name="Fungal Divers.">
        <title>Resolving the Mortierellaceae phylogeny through synthesis of multi-gene phylogenetics and phylogenomics.</title>
        <authorList>
            <person name="Vandepol N."/>
            <person name="Liber J."/>
            <person name="Desiro A."/>
            <person name="Na H."/>
            <person name="Kennedy M."/>
            <person name="Barry K."/>
            <person name="Grigoriev I.V."/>
            <person name="Miller A.N."/>
            <person name="O'Donnell K."/>
            <person name="Stajich J.E."/>
            <person name="Bonito G."/>
        </authorList>
    </citation>
    <scope>NUCLEOTIDE SEQUENCE</scope>
    <source>
        <strain evidence="1">NVP60</strain>
    </source>
</reference>
<gene>
    <name evidence="1" type="ORF">BGZ97_011421</name>
</gene>
<protein>
    <submittedName>
        <fullName evidence="1">Uncharacterized protein</fullName>
    </submittedName>
</protein>
<accession>A0A9P6QM90</accession>
<keyword evidence="2" id="KW-1185">Reference proteome</keyword>
<feature type="non-terminal residue" evidence="1">
    <location>
        <position position="1"/>
    </location>
</feature>
<dbReference type="EMBL" id="JAAAIN010006404">
    <property type="protein sequence ID" value="KAG0270819.1"/>
    <property type="molecule type" value="Genomic_DNA"/>
</dbReference>
<evidence type="ECO:0000313" key="2">
    <source>
        <dbReference type="Proteomes" id="UP000823405"/>
    </source>
</evidence>
<dbReference type="AlphaFoldDB" id="A0A9P6QM90"/>
<evidence type="ECO:0000313" key="1">
    <source>
        <dbReference type="EMBL" id="KAG0270819.1"/>
    </source>
</evidence>
<dbReference type="Proteomes" id="UP000823405">
    <property type="component" value="Unassembled WGS sequence"/>
</dbReference>
<proteinExistence type="predicted"/>
<organism evidence="1 2">
    <name type="scientific">Linnemannia gamsii</name>
    <dbReference type="NCBI Taxonomy" id="64522"/>
    <lineage>
        <taxon>Eukaryota</taxon>
        <taxon>Fungi</taxon>
        <taxon>Fungi incertae sedis</taxon>
        <taxon>Mucoromycota</taxon>
        <taxon>Mortierellomycotina</taxon>
        <taxon>Mortierellomycetes</taxon>
        <taxon>Mortierellales</taxon>
        <taxon>Mortierellaceae</taxon>
        <taxon>Linnemannia</taxon>
    </lineage>
</organism>